<evidence type="ECO:0000259" key="1">
    <source>
        <dbReference type="SMART" id="SM00635"/>
    </source>
</evidence>
<feature type="domain" description="BIG2" evidence="1">
    <location>
        <begin position="469"/>
        <end position="560"/>
    </location>
</feature>
<accession>A0A455W2H3</accession>
<dbReference type="InterPro" id="IPR008964">
    <property type="entry name" value="Invasin/intimin_cell_adhesion"/>
</dbReference>
<feature type="domain" description="BIG2" evidence="1">
    <location>
        <begin position="93"/>
        <end position="174"/>
    </location>
</feature>
<proteinExistence type="predicted"/>
<dbReference type="PANTHER" id="PTHR45982">
    <property type="entry name" value="REGULATOR OF CHROMOSOME CONDENSATION"/>
    <property type="match status" value="1"/>
</dbReference>
<dbReference type="SUPFAM" id="SSF49373">
    <property type="entry name" value="Invasin/intimin cell-adhesion fragments"/>
    <property type="match status" value="4"/>
</dbReference>
<dbReference type="InterPro" id="IPR009091">
    <property type="entry name" value="RCC1/BLIP-II"/>
</dbReference>
<protein>
    <recommendedName>
        <fullName evidence="1">BIG2 domain-containing protein</fullName>
    </recommendedName>
</protein>
<feature type="domain" description="BIG2" evidence="1">
    <location>
        <begin position="283"/>
        <end position="368"/>
    </location>
</feature>
<name>A0A455W2H3_MARNT</name>
<dbReference type="SUPFAM" id="SSF50985">
    <property type="entry name" value="RCC1/BLIP-II"/>
    <property type="match status" value="1"/>
</dbReference>
<dbReference type="InterPro" id="IPR051553">
    <property type="entry name" value="Ran_GTPase-activating"/>
</dbReference>
<sequence>MASLVVTPKNATVAVGLTVQMQADAVQNDGQVLSVTTNPGLTWASEHEDVATIDSEGRLIGRSPGTATITAELVDKDGSTVSDSVTVTVKPAIVQSLQVTPPSDTVPAGLGKQFSATAVLSDGTTYDITRDTNTKWSSEDGAIATISALGLATGERQGSVKIRASYETPDGLILRDEVALTVTSAVIEGLQVTSKSKNSPVGVTTEFKAVALMSDGDAFDVTNDPATGWRTSDASIATITTGQPDNNGQAVGHAVGEVSVTASTTINGVTVDGEIMLNITAPIPLSMSVSPAMASIAKGIEQPFSANLKYSDGLTRSVTSDPAISWVSDTTSVATIQRDGRATGEDVGTAILKASGTFDGVTLLASATLTVTQAEVVSLEVTPAEAEVPVGHKKAFFATVTMTDGSKEDVTGNANLSWTSDATGIATVIAKGQASGVTEGVANITASYPSPAGGAPMTGSATLTVIGAVLESIEVPASVELYALGTSTITANGVYSDGSSRDITKDVGWTGHSPLMVSVGSGAEDGGVVTSISLPYFGIQLGETQTRAKLTNSLGEEIVSDDVVIKVVAPAEEVITWGVTKYGGDSSSVRYQLTDVVDISSANRAFAALKGDGTVVTWGAWAGGNSDEVQDQLVNVKSITGNNGAFAAIREDGSVVTWGTPALGGNSSHVKDELINVRSVHSAWNYADHVTGRAFAALREDGGVVAWGDALYGGDASAVKDDVVNVRAIAASPAAFAAVKEDGTVVTWGDPAKGGDSSAVEDKLTNVKSVFSNGWGFAAVREDGSVVTWGRSISGGDSSSVQAQLTDVRSVVGTQNAFAALRGDGSVVSWGMSAFGGDSSAVHDQLTDVTAIFHTTAAFAALKSDGTVVTWGGDYPSADSSAVQDKLRDVVTISSNRSAFAALKADGSVVTWGREQNGGDSSAVKDKLTNVQKVVGNGGTAFAALRKVD</sequence>
<dbReference type="Gene3D" id="2.60.40.1080">
    <property type="match status" value="6"/>
</dbReference>
<feature type="domain" description="BIG2" evidence="1">
    <location>
        <begin position="2"/>
        <end position="85"/>
    </location>
</feature>
<reference evidence="2" key="1">
    <citation type="submission" date="2019-03" db="EMBL/GenBank/DDBJ databases">
        <title>Whole genome analysis of nitrate-reducing bacteria Marinobacter hydrocarbonoclasticus YB03.</title>
        <authorList>
            <person name="Azam A.H."/>
            <person name="Yuk S.R."/>
            <person name="Kamarisima K."/>
            <person name="Miyanaga K."/>
            <person name="Tanji Y."/>
        </authorList>
    </citation>
    <scope>NUCLEOTIDE SEQUENCE</scope>
    <source>
        <strain evidence="2">YB03</strain>
    </source>
</reference>
<feature type="domain" description="BIG2" evidence="1">
    <location>
        <begin position="375"/>
        <end position="458"/>
    </location>
</feature>
<dbReference type="Pfam" id="PF02368">
    <property type="entry name" value="Big_2"/>
    <property type="match status" value="3"/>
</dbReference>
<dbReference type="EMBL" id="AP019537">
    <property type="protein sequence ID" value="BBJ03404.1"/>
    <property type="molecule type" value="Genomic_DNA"/>
</dbReference>
<dbReference type="PANTHER" id="PTHR45982:SF1">
    <property type="entry name" value="REGULATOR OF CHROMOSOME CONDENSATION"/>
    <property type="match status" value="1"/>
</dbReference>
<dbReference type="InterPro" id="IPR003343">
    <property type="entry name" value="Big_2"/>
</dbReference>
<dbReference type="SMART" id="SM00635">
    <property type="entry name" value="BID_2"/>
    <property type="match status" value="5"/>
</dbReference>
<gene>
    <name evidence="2" type="ORF">YBY_12520</name>
</gene>
<dbReference type="AlphaFoldDB" id="A0A455W2H3"/>
<organism evidence="2">
    <name type="scientific">Marinobacter nauticus</name>
    <name type="common">Marinobacter hydrocarbonoclasticus</name>
    <name type="synonym">Marinobacter aquaeolei</name>
    <dbReference type="NCBI Taxonomy" id="2743"/>
    <lineage>
        <taxon>Bacteria</taxon>
        <taxon>Pseudomonadati</taxon>
        <taxon>Pseudomonadota</taxon>
        <taxon>Gammaproteobacteria</taxon>
        <taxon>Pseudomonadales</taxon>
        <taxon>Marinobacteraceae</taxon>
        <taxon>Marinobacter</taxon>
    </lineage>
</organism>
<evidence type="ECO:0000313" key="2">
    <source>
        <dbReference type="EMBL" id="BBJ03404.1"/>
    </source>
</evidence>
<dbReference type="Gene3D" id="2.130.10.30">
    <property type="entry name" value="Regulator of chromosome condensation 1/beta-lactamase-inhibitor protein II"/>
    <property type="match status" value="2"/>
</dbReference>